<protein>
    <recommendedName>
        <fullName evidence="4">PH domain-containing protein</fullName>
    </recommendedName>
</protein>
<accession>A0A6B2L8X7</accession>
<organism evidence="3">
    <name type="scientific">Arcella intermedia</name>
    <dbReference type="NCBI Taxonomy" id="1963864"/>
    <lineage>
        <taxon>Eukaryota</taxon>
        <taxon>Amoebozoa</taxon>
        <taxon>Tubulinea</taxon>
        <taxon>Elardia</taxon>
        <taxon>Arcellinida</taxon>
        <taxon>Sphaerothecina</taxon>
        <taxon>Arcellidae</taxon>
        <taxon>Arcella</taxon>
    </lineage>
</organism>
<name>A0A6B2L8X7_9EUKA</name>
<evidence type="ECO:0000313" key="3">
    <source>
        <dbReference type="EMBL" id="NDV33355.1"/>
    </source>
</evidence>
<dbReference type="EMBL" id="GIBP01004386">
    <property type="protein sequence ID" value="NDV33355.1"/>
    <property type="molecule type" value="Transcribed_RNA"/>
</dbReference>
<dbReference type="PANTHER" id="PTHR15276:SF0">
    <property type="entry name" value="COILED-COIL DOMAIN-CONTAINING PROTEIN 6"/>
    <property type="match status" value="1"/>
</dbReference>
<sequence length="346" mass="40270">MDAEQLKLKSKEQLEVILKDLEAIYQKKLSVQKGLEKEIQKTLSFQAEKHKEVEAEEEFITIKLIKRLEELKNEKTDLVARVEREEEYLTNTLQKKLKRLEQEKVDLEQKLEIEEEYIINKLQKQFETLQSEKLQLEQQLEGESIAGLETRKLRLEMEDYKRKKDRQTAILKSENSELQLVLQKEKEKFQLLNQEKAEWERQSELEDEHHINTKLNCPQFAPRKRGISTNRSVLKSSTGSLSPRGQQRTLKRGWLEVLGGPDKKNQEESEGELFFTLTEESLTGYESESIEMLPPDSISTKINLGKVEDVVLNGNGFTLKLKSGEMFTFVGNDASSWCNLIKDLLP</sequence>
<proteinExistence type="predicted"/>
<evidence type="ECO:0000256" key="1">
    <source>
        <dbReference type="SAM" id="Coils"/>
    </source>
</evidence>
<feature type="compositionally biased region" description="Polar residues" evidence="2">
    <location>
        <begin position="227"/>
        <end position="245"/>
    </location>
</feature>
<evidence type="ECO:0000256" key="2">
    <source>
        <dbReference type="SAM" id="MobiDB-lite"/>
    </source>
</evidence>
<keyword evidence="1" id="KW-0175">Coiled coil</keyword>
<dbReference type="PANTHER" id="PTHR15276">
    <property type="entry name" value="H4 D10S170 PROTEIN-RELATED"/>
    <property type="match status" value="1"/>
</dbReference>
<dbReference type="AlphaFoldDB" id="A0A6B2L8X7"/>
<feature type="coiled-coil region" evidence="1">
    <location>
        <begin position="61"/>
        <end position="202"/>
    </location>
</feature>
<reference evidence="3" key="1">
    <citation type="journal article" date="2020" name="J. Eukaryot. Microbiol.">
        <title>De novo Sequencing, Assembly and Annotation of the Transcriptome for the Free-Living Testate Amoeba Arcella intermedia.</title>
        <authorList>
            <person name="Ribeiro G.M."/>
            <person name="Porfirio-Sousa A.L."/>
            <person name="Maurer-Alcala X.X."/>
            <person name="Katz L.A."/>
            <person name="Lahr D.J.G."/>
        </authorList>
    </citation>
    <scope>NUCLEOTIDE SEQUENCE</scope>
</reference>
<feature type="region of interest" description="Disordered" evidence="2">
    <location>
        <begin position="220"/>
        <end position="245"/>
    </location>
</feature>
<dbReference type="InterPro" id="IPR019152">
    <property type="entry name" value="DUF2046"/>
</dbReference>
<evidence type="ECO:0008006" key="4">
    <source>
        <dbReference type="Google" id="ProtNLM"/>
    </source>
</evidence>
<dbReference type="Pfam" id="PF09755">
    <property type="entry name" value="DUF2046"/>
    <property type="match status" value="1"/>
</dbReference>